<dbReference type="PROSITE" id="PS51192">
    <property type="entry name" value="HELICASE_ATP_BIND_1"/>
    <property type="match status" value="1"/>
</dbReference>
<comment type="caution">
    <text evidence="12">The sequence shown here is derived from an EMBL/GenBank/DDBJ whole genome shotgun (WGS) entry which is preliminary data.</text>
</comment>
<feature type="domain" description="Helicase C-terminal" evidence="10">
    <location>
        <begin position="617"/>
        <end position="772"/>
    </location>
</feature>
<dbReference type="InterPro" id="IPR011545">
    <property type="entry name" value="DEAD/DEAH_box_helicase_dom"/>
</dbReference>
<proteinExistence type="predicted"/>
<dbReference type="GO" id="GO:0003676">
    <property type="term" value="F:nucleic acid binding"/>
    <property type="evidence" value="ECO:0007669"/>
    <property type="project" value="InterPro"/>
</dbReference>
<evidence type="ECO:0000256" key="4">
    <source>
        <dbReference type="ARBA" id="ARBA00022806"/>
    </source>
</evidence>
<dbReference type="InterPro" id="IPR027417">
    <property type="entry name" value="P-loop_NTPase"/>
</dbReference>
<feature type="short sequence motif" description="Q motif" evidence="6">
    <location>
        <begin position="379"/>
        <end position="407"/>
    </location>
</feature>
<accession>A0A818S8J3</accession>
<dbReference type="PROSITE" id="PS51195">
    <property type="entry name" value="Q_MOTIF"/>
    <property type="match status" value="1"/>
</dbReference>
<keyword evidence="4" id="KW-0347">Helicase</keyword>
<protein>
    <recommendedName>
        <fullName evidence="1">RNA helicase</fullName>
        <ecNumber evidence="1">3.6.4.13</ecNumber>
    </recommendedName>
</protein>
<dbReference type="InterPro" id="IPR001650">
    <property type="entry name" value="Helicase_C-like"/>
</dbReference>
<dbReference type="Pfam" id="PF00271">
    <property type="entry name" value="Helicase_C"/>
    <property type="match status" value="1"/>
</dbReference>
<feature type="domain" description="DEAD-box RNA helicase Q" evidence="11">
    <location>
        <begin position="379"/>
        <end position="407"/>
    </location>
</feature>
<keyword evidence="5" id="KW-0067">ATP-binding</keyword>
<dbReference type="EC" id="3.6.4.13" evidence="1"/>
<dbReference type="SUPFAM" id="SSF52129">
    <property type="entry name" value="Caspase-like"/>
    <property type="match status" value="1"/>
</dbReference>
<evidence type="ECO:0000256" key="6">
    <source>
        <dbReference type="PROSITE-ProRule" id="PRU00552"/>
    </source>
</evidence>
<dbReference type="InterPro" id="IPR014001">
    <property type="entry name" value="Helicase_ATP-bd"/>
</dbReference>
<dbReference type="CDD" id="cd18787">
    <property type="entry name" value="SF2_C_DEAD"/>
    <property type="match status" value="1"/>
</dbReference>
<feature type="compositionally biased region" description="Polar residues" evidence="7">
    <location>
        <begin position="257"/>
        <end position="333"/>
    </location>
</feature>
<dbReference type="SUPFAM" id="SSF52540">
    <property type="entry name" value="P-loop containing nucleoside triphosphate hydrolases"/>
    <property type="match status" value="1"/>
</dbReference>
<evidence type="ECO:0000256" key="1">
    <source>
        <dbReference type="ARBA" id="ARBA00012552"/>
    </source>
</evidence>
<dbReference type="PROSITE" id="PS51194">
    <property type="entry name" value="HELICASE_CTER"/>
    <property type="match status" value="1"/>
</dbReference>
<dbReference type="InterPro" id="IPR029030">
    <property type="entry name" value="Caspase-like_dom_sf"/>
</dbReference>
<reference evidence="12" key="1">
    <citation type="submission" date="2021-02" db="EMBL/GenBank/DDBJ databases">
        <authorList>
            <person name="Nowell W R."/>
        </authorList>
    </citation>
    <scope>NUCLEOTIDE SEQUENCE</scope>
</reference>
<dbReference type="SMART" id="SM00490">
    <property type="entry name" value="HELICc"/>
    <property type="match status" value="1"/>
</dbReference>
<evidence type="ECO:0000259" key="8">
    <source>
        <dbReference type="PROSITE" id="PS50208"/>
    </source>
</evidence>
<dbReference type="InterPro" id="IPR011600">
    <property type="entry name" value="Pept_C14_caspase"/>
</dbReference>
<evidence type="ECO:0000313" key="13">
    <source>
        <dbReference type="Proteomes" id="UP000663844"/>
    </source>
</evidence>
<keyword evidence="2" id="KW-0547">Nucleotide-binding</keyword>
<dbReference type="PROSITE" id="PS50208">
    <property type="entry name" value="CASPASE_P20"/>
    <property type="match status" value="1"/>
</dbReference>
<feature type="region of interest" description="Disordered" evidence="7">
    <location>
        <begin position="257"/>
        <end position="347"/>
    </location>
</feature>
<organism evidence="12 13">
    <name type="scientific">Adineta steineri</name>
    <dbReference type="NCBI Taxonomy" id="433720"/>
    <lineage>
        <taxon>Eukaryota</taxon>
        <taxon>Metazoa</taxon>
        <taxon>Spiralia</taxon>
        <taxon>Gnathifera</taxon>
        <taxon>Rotifera</taxon>
        <taxon>Eurotatoria</taxon>
        <taxon>Bdelloidea</taxon>
        <taxon>Adinetida</taxon>
        <taxon>Adinetidae</taxon>
        <taxon>Adineta</taxon>
    </lineage>
</organism>
<evidence type="ECO:0000313" key="12">
    <source>
        <dbReference type="EMBL" id="CAF3669422.1"/>
    </source>
</evidence>
<dbReference type="PANTHER" id="PTHR47958">
    <property type="entry name" value="ATP-DEPENDENT RNA HELICASE DBP3"/>
    <property type="match status" value="1"/>
</dbReference>
<evidence type="ECO:0000259" key="9">
    <source>
        <dbReference type="PROSITE" id="PS51192"/>
    </source>
</evidence>
<name>A0A818S8J3_9BILA</name>
<dbReference type="SMART" id="SM00487">
    <property type="entry name" value="DEXDc"/>
    <property type="match status" value="1"/>
</dbReference>
<dbReference type="Gene3D" id="3.40.50.300">
    <property type="entry name" value="P-loop containing nucleotide triphosphate hydrolases"/>
    <property type="match status" value="2"/>
</dbReference>
<dbReference type="Pfam" id="PF00656">
    <property type="entry name" value="Peptidase_C14"/>
    <property type="match status" value="1"/>
</dbReference>
<evidence type="ECO:0000256" key="7">
    <source>
        <dbReference type="SAM" id="MobiDB-lite"/>
    </source>
</evidence>
<evidence type="ECO:0000256" key="3">
    <source>
        <dbReference type="ARBA" id="ARBA00022801"/>
    </source>
</evidence>
<feature type="domain" description="Helicase ATP-binding" evidence="9">
    <location>
        <begin position="412"/>
        <end position="589"/>
    </location>
</feature>
<dbReference type="InterPro" id="IPR014014">
    <property type="entry name" value="RNA_helicase_DEAD_Q_motif"/>
</dbReference>
<dbReference type="GO" id="GO:0004197">
    <property type="term" value="F:cysteine-type endopeptidase activity"/>
    <property type="evidence" value="ECO:0007669"/>
    <property type="project" value="InterPro"/>
</dbReference>
<dbReference type="GO" id="GO:0006508">
    <property type="term" value="P:proteolysis"/>
    <property type="evidence" value="ECO:0007669"/>
    <property type="project" value="InterPro"/>
</dbReference>
<dbReference type="GO" id="GO:0005524">
    <property type="term" value="F:ATP binding"/>
    <property type="evidence" value="ECO:0007669"/>
    <property type="project" value="UniProtKB-KW"/>
</dbReference>
<feature type="domain" description="Caspase family p20" evidence="8">
    <location>
        <begin position="2"/>
        <end position="79"/>
    </location>
</feature>
<evidence type="ECO:0000256" key="2">
    <source>
        <dbReference type="ARBA" id="ARBA00022741"/>
    </source>
</evidence>
<dbReference type="Gene3D" id="3.40.50.1460">
    <property type="match status" value="1"/>
</dbReference>
<dbReference type="GO" id="GO:0003724">
    <property type="term" value="F:RNA helicase activity"/>
    <property type="evidence" value="ECO:0007669"/>
    <property type="project" value="UniProtKB-EC"/>
</dbReference>
<dbReference type="Pfam" id="PF00270">
    <property type="entry name" value="DEAD"/>
    <property type="match status" value="1"/>
</dbReference>
<evidence type="ECO:0000259" key="10">
    <source>
        <dbReference type="PROSITE" id="PS51194"/>
    </source>
</evidence>
<keyword evidence="3" id="KW-0378">Hydrolase</keyword>
<evidence type="ECO:0000259" key="11">
    <source>
        <dbReference type="PROSITE" id="PS51195"/>
    </source>
</evidence>
<dbReference type="Proteomes" id="UP000663844">
    <property type="component" value="Unassembled WGS sequence"/>
</dbReference>
<dbReference type="EMBL" id="CAJOAZ010000530">
    <property type="protein sequence ID" value="CAF3669422.1"/>
    <property type="molecule type" value="Genomic_DNA"/>
</dbReference>
<dbReference type="AlphaFoldDB" id="A0A818S8J3"/>
<evidence type="ECO:0000256" key="5">
    <source>
        <dbReference type="ARBA" id="ARBA00022840"/>
    </source>
</evidence>
<gene>
    <name evidence="12" type="ORF">OXD698_LOCUS10144</name>
</gene>
<sequence>MSRKLALIIGNTDYANNPLQNCVNDATSLAKVLREVVDCQVELKTNLNSEDMYKCIKEFTRSIKPNDFVIFFYAGHGRQWGGQNFLLPCNNNKITSDIDVQCYGIDAQTAVDDMAKMNPHIVLFLLDCCYSYWMPATSLIKTAYGQQQRGGLNRMKAPQQTMIVFACAASKVVSDKIDGSNNSLFTKYLLKHIRTPGKDIASILQRVIDDVDIETEHSQIPYQTSSINLYNAYLVTHGSSSPLALLTNVLDPTAYNKSTHNSQVRQPSSSLTCTPSTQKQDVPNSNQQFSLPTNNPKQVSSTNKTVLNDISTDSKTSSSPAVPIVQQPSLPNQKQEENDTPASLPECSVKSTMTNKKLQDLTNVVVGRNNPLLPLYSTKSFEQFNLNPDLLKGIYSMSFRAPSEIQESVLPHLLNNPPKNIIAQSQSGTGKTAAFSIATISRIDPSIQSPQALILVPTFELALQIGSVIENLAKFLPYIQIAYAVLDQTISKTAERVRGQLLREPIVVGTFGTVRYWCENLKVIDLKELRVLVIDEADAMIATEDSLKNRMGLVKNLNISHCQMMLFSASYSDGIIDFARQIVPAPVVLRLKRNKQMLRNIRQFLIFFDDPRDKYAAIEHIYTSITVGQAIIFCGRKKTADDLAVELANRMSKQNHSVGVLKGNLGTEERVAVLQRFRDGQFRVLISTDITARGIDIKDVSLIINYDIPETMQSESDYETYLHRIGRCGRFGRQGYVFNLIDSLRDKQIINTIAKYFDQKIEEIKIEDISNLESDED</sequence>
<dbReference type="InterPro" id="IPR001309">
    <property type="entry name" value="Pept_C14_p20"/>
</dbReference>